<feature type="compositionally biased region" description="Polar residues" evidence="13">
    <location>
        <begin position="259"/>
        <end position="269"/>
    </location>
</feature>
<dbReference type="EMBL" id="CADEAL010001730">
    <property type="protein sequence ID" value="CAB1435079.1"/>
    <property type="molecule type" value="Genomic_DNA"/>
</dbReference>
<keyword evidence="5" id="KW-0479">Metal-binding</keyword>
<gene>
    <name evidence="15" type="ORF">PLEPLA_LOCUS23174</name>
</gene>
<evidence type="ECO:0000256" key="12">
    <source>
        <dbReference type="SAM" id="Coils"/>
    </source>
</evidence>
<comment type="caution">
    <text evidence="15">The sequence shown here is derived from an EMBL/GenBank/DDBJ whole genome shotgun (WGS) entry which is preliminary data.</text>
</comment>
<dbReference type="PROSITE" id="PS50089">
    <property type="entry name" value="ZF_RING_2"/>
    <property type="match status" value="1"/>
</dbReference>
<feature type="region of interest" description="Disordered" evidence="13">
    <location>
        <begin position="259"/>
        <end position="320"/>
    </location>
</feature>
<dbReference type="PANTHER" id="PTHR23328">
    <property type="entry name" value="RING-TYPE DOMAIN-CONTAINING PROTEIN"/>
    <property type="match status" value="1"/>
</dbReference>
<keyword evidence="9" id="KW-0862">Zinc</keyword>
<dbReference type="GO" id="GO:0008270">
    <property type="term" value="F:zinc ion binding"/>
    <property type="evidence" value="ECO:0007669"/>
    <property type="project" value="UniProtKB-KW"/>
</dbReference>
<protein>
    <recommendedName>
        <fullName evidence="3">RING-type E3 ubiquitin transferase</fullName>
        <ecNumber evidence="3">2.3.2.27</ecNumber>
    </recommendedName>
</protein>
<dbReference type="InterPro" id="IPR051657">
    <property type="entry name" value="RNF168/RNF169_E3_ubiq-ligase"/>
</dbReference>
<dbReference type="GO" id="GO:0031491">
    <property type="term" value="F:nucleosome binding"/>
    <property type="evidence" value="ECO:0007669"/>
    <property type="project" value="TreeGrafter"/>
</dbReference>
<evidence type="ECO:0000256" key="10">
    <source>
        <dbReference type="ARBA" id="ARBA00023242"/>
    </source>
</evidence>
<evidence type="ECO:0000259" key="14">
    <source>
        <dbReference type="PROSITE" id="PS50089"/>
    </source>
</evidence>
<keyword evidence="10" id="KW-0539">Nucleus</keyword>
<dbReference type="AlphaFoldDB" id="A0A9N7YRB4"/>
<evidence type="ECO:0000256" key="2">
    <source>
        <dbReference type="ARBA" id="ARBA00004123"/>
    </source>
</evidence>
<organism evidence="15 16">
    <name type="scientific">Pleuronectes platessa</name>
    <name type="common">European plaice</name>
    <dbReference type="NCBI Taxonomy" id="8262"/>
    <lineage>
        <taxon>Eukaryota</taxon>
        <taxon>Metazoa</taxon>
        <taxon>Chordata</taxon>
        <taxon>Craniata</taxon>
        <taxon>Vertebrata</taxon>
        <taxon>Euteleostomi</taxon>
        <taxon>Actinopterygii</taxon>
        <taxon>Neopterygii</taxon>
        <taxon>Teleostei</taxon>
        <taxon>Neoteleostei</taxon>
        <taxon>Acanthomorphata</taxon>
        <taxon>Carangaria</taxon>
        <taxon>Pleuronectiformes</taxon>
        <taxon>Pleuronectoidei</taxon>
        <taxon>Pleuronectidae</taxon>
        <taxon>Pleuronectes</taxon>
    </lineage>
</organism>
<accession>A0A9N7YRB4</accession>
<name>A0A9N7YRB4_PLEPL</name>
<keyword evidence="8" id="KW-0833">Ubl conjugation pathway</keyword>
<evidence type="ECO:0000256" key="1">
    <source>
        <dbReference type="ARBA" id="ARBA00000900"/>
    </source>
</evidence>
<keyword evidence="6" id="KW-0227">DNA damage</keyword>
<evidence type="ECO:0000256" key="11">
    <source>
        <dbReference type="PROSITE-ProRule" id="PRU00175"/>
    </source>
</evidence>
<dbReference type="PANTHER" id="PTHR23328:SF1">
    <property type="entry name" value="E3 UBIQUITIN-PROTEIN LIGASE RNF168"/>
    <property type="match status" value="1"/>
</dbReference>
<dbReference type="SMART" id="SM00184">
    <property type="entry name" value="RING"/>
    <property type="match status" value="1"/>
</dbReference>
<evidence type="ECO:0000256" key="3">
    <source>
        <dbReference type="ARBA" id="ARBA00012483"/>
    </source>
</evidence>
<sequence length="320" mass="36369">MLADGTKQKNQIINIDHIWDLRRSSRQRRDCVTHAHKQAIHAGSQCRKSSAEPRSCFGSAVCYLCVLENINWREMSPVSKEEEGGGAGRPLSLDDCRCPVCLEIIIEPVTLPCTHTFCKVCFLETVDKSTLCCPMCRKRVSSWARLNSRKNTLVDQQLWNQIQSSFPLQCERRLKGQEDEDDPGVLVFAPSVSRPGEVRQEYEDQIMKLTEEKRVMEEEERRASDELIQRLLAEEEVELQEETRRREADEQLARLLNNQLNSSPVTQGNIPPAAVTPPTNRPKEVGSIDRFFSPLSSKTTSDCSSASKQPRQQGERGRLN</sequence>
<dbReference type="GO" id="GO:0035861">
    <property type="term" value="C:site of double-strand break"/>
    <property type="evidence" value="ECO:0007669"/>
    <property type="project" value="TreeGrafter"/>
</dbReference>
<dbReference type="InterPro" id="IPR013083">
    <property type="entry name" value="Znf_RING/FYVE/PHD"/>
</dbReference>
<dbReference type="SUPFAM" id="SSF57850">
    <property type="entry name" value="RING/U-box"/>
    <property type="match status" value="1"/>
</dbReference>
<evidence type="ECO:0000313" key="16">
    <source>
        <dbReference type="Proteomes" id="UP001153269"/>
    </source>
</evidence>
<dbReference type="CDD" id="cd16550">
    <property type="entry name" value="RING-HC_RNF168"/>
    <property type="match status" value="1"/>
</dbReference>
<dbReference type="Gene3D" id="3.30.40.10">
    <property type="entry name" value="Zinc/RING finger domain, C3HC4 (zinc finger)"/>
    <property type="match status" value="1"/>
</dbReference>
<evidence type="ECO:0000313" key="15">
    <source>
        <dbReference type="EMBL" id="CAB1435079.1"/>
    </source>
</evidence>
<evidence type="ECO:0000256" key="4">
    <source>
        <dbReference type="ARBA" id="ARBA00022679"/>
    </source>
</evidence>
<keyword evidence="12" id="KW-0175">Coiled coil</keyword>
<reference evidence="15" key="1">
    <citation type="submission" date="2020-03" db="EMBL/GenBank/DDBJ databases">
        <authorList>
            <person name="Weist P."/>
        </authorList>
    </citation>
    <scope>NUCLEOTIDE SEQUENCE</scope>
</reference>
<feature type="compositionally biased region" description="Low complexity" evidence="13">
    <location>
        <begin position="293"/>
        <end position="307"/>
    </location>
</feature>
<dbReference type="CDD" id="cd22265">
    <property type="entry name" value="UDM1_RNF168"/>
    <property type="match status" value="1"/>
</dbReference>
<dbReference type="Pfam" id="PF00097">
    <property type="entry name" value="zf-C3HC4"/>
    <property type="match status" value="1"/>
</dbReference>
<comment type="subcellular location">
    <subcellularLocation>
        <location evidence="2">Nucleus</location>
    </subcellularLocation>
</comment>
<dbReference type="Proteomes" id="UP001153269">
    <property type="component" value="Unassembled WGS sequence"/>
</dbReference>
<evidence type="ECO:0000256" key="7">
    <source>
        <dbReference type="ARBA" id="ARBA00022771"/>
    </source>
</evidence>
<evidence type="ECO:0000256" key="8">
    <source>
        <dbReference type="ARBA" id="ARBA00022786"/>
    </source>
</evidence>
<evidence type="ECO:0000256" key="6">
    <source>
        <dbReference type="ARBA" id="ARBA00022763"/>
    </source>
</evidence>
<dbReference type="GO" id="GO:0061630">
    <property type="term" value="F:ubiquitin protein ligase activity"/>
    <property type="evidence" value="ECO:0007669"/>
    <property type="project" value="UniProtKB-EC"/>
</dbReference>
<dbReference type="InterPro" id="IPR018957">
    <property type="entry name" value="Znf_C3HC4_RING-type"/>
</dbReference>
<feature type="coiled-coil region" evidence="12">
    <location>
        <begin position="199"/>
        <end position="259"/>
    </location>
</feature>
<evidence type="ECO:0000256" key="5">
    <source>
        <dbReference type="ARBA" id="ARBA00022723"/>
    </source>
</evidence>
<dbReference type="EC" id="2.3.2.27" evidence="3"/>
<evidence type="ECO:0000256" key="13">
    <source>
        <dbReference type="SAM" id="MobiDB-lite"/>
    </source>
</evidence>
<dbReference type="InterPro" id="IPR001841">
    <property type="entry name" value="Znf_RING"/>
</dbReference>
<dbReference type="GO" id="GO:0006302">
    <property type="term" value="P:double-strand break repair"/>
    <property type="evidence" value="ECO:0007669"/>
    <property type="project" value="TreeGrafter"/>
</dbReference>
<keyword evidence="4" id="KW-0808">Transferase</keyword>
<evidence type="ECO:0000256" key="9">
    <source>
        <dbReference type="ARBA" id="ARBA00022833"/>
    </source>
</evidence>
<comment type="catalytic activity">
    <reaction evidence="1">
        <text>S-ubiquitinyl-[E2 ubiquitin-conjugating enzyme]-L-cysteine + [acceptor protein]-L-lysine = [E2 ubiquitin-conjugating enzyme]-L-cysteine + N(6)-ubiquitinyl-[acceptor protein]-L-lysine.</text>
        <dbReference type="EC" id="2.3.2.27"/>
    </reaction>
</comment>
<proteinExistence type="predicted"/>
<dbReference type="GO" id="GO:0005634">
    <property type="term" value="C:nucleus"/>
    <property type="evidence" value="ECO:0007669"/>
    <property type="project" value="UniProtKB-SubCell"/>
</dbReference>
<feature type="domain" description="RING-type" evidence="14">
    <location>
        <begin position="98"/>
        <end position="137"/>
    </location>
</feature>
<keyword evidence="16" id="KW-1185">Reference proteome</keyword>
<keyword evidence="7 11" id="KW-0863">Zinc-finger</keyword>